<evidence type="ECO:0000256" key="3">
    <source>
        <dbReference type="ARBA" id="ARBA00022679"/>
    </source>
</evidence>
<dbReference type="PROSITE" id="PS00606">
    <property type="entry name" value="KS3_1"/>
    <property type="match status" value="1"/>
</dbReference>
<dbReference type="Gene3D" id="3.40.47.10">
    <property type="match status" value="1"/>
</dbReference>
<comment type="caution">
    <text evidence="6">The sequence shown here is derived from an EMBL/GenBank/DDBJ whole genome shotgun (WGS) entry which is preliminary data.</text>
</comment>
<evidence type="ECO:0000256" key="2">
    <source>
        <dbReference type="ARBA" id="ARBA00008467"/>
    </source>
</evidence>
<protein>
    <submittedName>
        <fullName evidence="6">Beta-ketoacyl-[acyl-carrier-protein] synthase family protein</fullName>
    </submittedName>
</protein>
<dbReference type="SMART" id="SM00825">
    <property type="entry name" value="PKS_KS"/>
    <property type="match status" value="1"/>
</dbReference>
<dbReference type="PANTHER" id="PTHR11712">
    <property type="entry name" value="POLYKETIDE SYNTHASE-RELATED"/>
    <property type="match status" value="1"/>
</dbReference>
<dbReference type="InterPro" id="IPR014030">
    <property type="entry name" value="Ketoacyl_synth_N"/>
</dbReference>
<evidence type="ECO:0000313" key="7">
    <source>
        <dbReference type="Proteomes" id="UP001201273"/>
    </source>
</evidence>
<dbReference type="InterPro" id="IPR020841">
    <property type="entry name" value="PKS_Beta-ketoAc_synthase_dom"/>
</dbReference>
<proteinExistence type="inferred from homology"/>
<feature type="domain" description="Ketosynthase family 3 (KS3)" evidence="5">
    <location>
        <begin position="3"/>
        <end position="407"/>
    </location>
</feature>
<comment type="similarity">
    <text evidence="2 4">Belongs to the thiolase-like superfamily. Beta-ketoacyl-ACP synthases family.</text>
</comment>
<dbReference type="CDD" id="cd00834">
    <property type="entry name" value="KAS_I_II"/>
    <property type="match status" value="1"/>
</dbReference>
<comment type="pathway">
    <text evidence="1">Lipid metabolism; fatty acid biosynthesis.</text>
</comment>
<dbReference type="InterPro" id="IPR014031">
    <property type="entry name" value="Ketoacyl_synth_C"/>
</dbReference>
<dbReference type="Pfam" id="PF00109">
    <property type="entry name" value="ketoacyl-synt"/>
    <property type="match status" value="1"/>
</dbReference>
<dbReference type="InterPro" id="IPR000794">
    <property type="entry name" value="Beta-ketoacyl_synthase"/>
</dbReference>
<evidence type="ECO:0000259" key="5">
    <source>
        <dbReference type="PROSITE" id="PS52004"/>
    </source>
</evidence>
<dbReference type="PANTHER" id="PTHR11712:SF336">
    <property type="entry name" value="3-OXOACYL-[ACYL-CARRIER-PROTEIN] SYNTHASE, MITOCHONDRIAL"/>
    <property type="match status" value="1"/>
</dbReference>
<sequence length="410" mass="43728">MYQTDVVITGLGCASALGNNSEQMWQALLAGNTGFSPLDQHDPLACEQVHLLAKCQQLDFLSGHMDKWPLTKKQLRQMSPVSKMLCHSALDALEQAQLSCAEVSNNAKVGAIIGAGVNLCEEQTELLPEKRNPNWLLQSYPNIHLAHLSMLLGLTGFATTIVNACTSASQAIGQGMQMIRAGLLDIVLVGGADSRISPAFLSGFSRLNMLSQSADLELSMQPFDQHRSGFVLGEGAGVLVLESAHHASLRGVKALAQVAGFGCSQDAYRLTEPCPRGKARAMALALQDAHISASNISYINAHGTATQQNDHAETLAIQQVFGATTPWVNSTKGFLGHSLAASGALEAIVCIKSLQQQKLHPNRPCTQAKDVNPLTLVGVQAMSTRLDFCMSNSSAIGGTNTSLVFKRIEK</sequence>
<evidence type="ECO:0000313" key="6">
    <source>
        <dbReference type="EMBL" id="MCE2595222.1"/>
    </source>
</evidence>
<dbReference type="InterPro" id="IPR018201">
    <property type="entry name" value="Ketoacyl_synth_AS"/>
</dbReference>
<accession>A0ABS8W893</accession>
<name>A0ABS8W893_9GAMM</name>
<dbReference type="PROSITE" id="PS52004">
    <property type="entry name" value="KS3_2"/>
    <property type="match status" value="1"/>
</dbReference>
<dbReference type="Proteomes" id="UP001201273">
    <property type="component" value="Unassembled WGS sequence"/>
</dbReference>
<keyword evidence="3 4" id="KW-0808">Transferase</keyword>
<dbReference type="SUPFAM" id="SSF53901">
    <property type="entry name" value="Thiolase-like"/>
    <property type="match status" value="2"/>
</dbReference>
<dbReference type="EMBL" id="JAIMJA010000009">
    <property type="protein sequence ID" value="MCE2595222.1"/>
    <property type="molecule type" value="Genomic_DNA"/>
</dbReference>
<evidence type="ECO:0000256" key="4">
    <source>
        <dbReference type="RuleBase" id="RU003694"/>
    </source>
</evidence>
<dbReference type="Pfam" id="PF02801">
    <property type="entry name" value="Ketoacyl-synt_C"/>
    <property type="match status" value="1"/>
</dbReference>
<dbReference type="RefSeq" id="WP_233052716.1">
    <property type="nucleotide sequence ID" value="NZ_JAIMJA010000009.1"/>
</dbReference>
<evidence type="ECO:0000256" key="1">
    <source>
        <dbReference type="ARBA" id="ARBA00005194"/>
    </source>
</evidence>
<keyword evidence="7" id="KW-1185">Reference proteome</keyword>
<gene>
    <name evidence="6" type="ORF">K6Y31_10390</name>
</gene>
<organism evidence="6 7">
    <name type="scientific">Motilimonas cestriensis</name>
    <dbReference type="NCBI Taxonomy" id="2742685"/>
    <lineage>
        <taxon>Bacteria</taxon>
        <taxon>Pseudomonadati</taxon>
        <taxon>Pseudomonadota</taxon>
        <taxon>Gammaproteobacteria</taxon>
        <taxon>Alteromonadales</taxon>
        <taxon>Alteromonadales genera incertae sedis</taxon>
        <taxon>Motilimonas</taxon>
    </lineage>
</organism>
<dbReference type="InterPro" id="IPR016039">
    <property type="entry name" value="Thiolase-like"/>
</dbReference>
<reference evidence="6 7" key="1">
    <citation type="journal article" date="2022" name="Environ. Microbiol. Rep.">
        <title>Eco-phylogenetic analyses reveal divergent evolution of vitamin B12 metabolism in the marine bacterial family 'Psychromonadaceae'.</title>
        <authorList>
            <person name="Jin X."/>
            <person name="Yang Y."/>
            <person name="Cao H."/>
            <person name="Gao B."/>
            <person name="Zhao Z."/>
        </authorList>
    </citation>
    <scope>NUCLEOTIDE SEQUENCE [LARGE SCALE GENOMIC DNA]</scope>
    <source>
        <strain evidence="6 7">MKS20</strain>
    </source>
</reference>